<name>A0ABV0Y2L7_9TELE</name>
<feature type="compositionally biased region" description="Polar residues" evidence="1">
    <location>
        <begin position="110"/>
        <end position="120"/>
    </location>
</feature>
<gene>
    <name evidence="2" type="ORF">AMECASPLE_018441</name>
</gene>
<proteinExistence type="predicted"/>
<accession>A0ABV0Y2L7</accession>
<evidence type="ECO:0000313" key="2">
    <source>
        <dbReference type="EMBL" id="MEQ2287992.1"/>
    </source>
</evidence>
<evidence type="ECO:0000313" key="3">
    <source>
        <dbReference type="Proteomes" id="UP001469553"/>
    </source>
</evidence>
<keyword evidence="3" id="KW-1185">Reference proteome</keyword>
<feature type="region of interest" description="Disordered" evidence="1">
    <location>
        <begin position="86"/>
        <end position="120"/>
    </location>
</feature>
<protein>
    <submittedName>
        <fullName evidence="2">Uncharacterized protein</fullName>
    </submittedName>
</protein>
<organism evidence="2 3">
    <name type="scientific">Ameca splendens</name>
    <dbReference type="NCBI Taxonomy" id="208324"/>
    <lineage>
        <taxon>Eukaryota</taxon>
        <taxon>Metazoa</taxon>
        <taxon>Chordata</taxon>
        <taxon>Craniata</taxon>
        <taxon>Vertebrata</taxon>
        <taxon>Euteleostomi</taxon>
        <taxon>Actinopterygii</taxon>
        <taxon>Neopterygii</taxon>
        <taxon>Teleostei</taxon>
        <taxon>Neoteleostei</taxon>
        <taxon>Acanthomorphata</taxon>
        <taxon>Ovalentaria</taxon>
        <taxon>Atherinomorphae</taxon>
        <taxon>Cyprinodontiformes</taxon>
        <taxon>Goodeidae</taxon>
        <taxon>Ameca</taxon>
    </lineage>
</organism>
<dbReference type="Proteomes" id="UP001469553">
    <property type="component" value="Unassembled WGS sequence"/>
</dbReference>
<evidence type="ECO:0000256" key="1">
    <source>
        <dbReference type="SAM" id="MobiDB-lite"/>
    </source>
</evidence>
<comment type="caution">
    <text evidence="2">The sequence shown here is derived from an EMBL/GenBank/DDBJ whole genome shotgun (WGS) entry which is preliminary data.</text>
</comment>
<sequence length="120" mass="13695">MFLGWPGNALVFPRMSWPKWLGRGKSGSLCLGCCPRNPTLDKRKTMDGWMEFYSFIKTGIKVHAWLDFLSLRPAEANCPREVPYRDAVSMKPSGGLPVWKEDSRDPITMTGRQNSRHSYS</sequence>
<reference evidence="2 3" key="1">
    <citation type="submission" date="2021-06" db="EMBL/GenBank/DDBJ databases">
        <authorList>
            <person name="Palmer J.M."/>
        </authorList>
    </citation>
    <scope>NUCLEOTIDE SEQUENCE [LARGE SCALE GENOMIC DNA]</scope>
    <source>
        <strain evidence="2 3">AS_MEX2019</strain>
        <tissue evidence="2">Muscle</tissue>
    </source>
</reference>
<dbReference type="EMBL" id="JAHRIP010020246">
    <property type="protein sequence ID" value="MEQ2287992.1"/>
    <property type="molecule type" value="Genomic_DNA"/>
</dbReference>